<protein>
    <submittedName>
        <fullName evidence="1">Uncharacterized protein</fullName>
    </submittedName>
</protein>
<dbReference type="RefSeq" id="WP_368502680.1">
    <property type="nucleotide sequence ID" value="NZ_CP162550.1"/>
</dbReference>
<sequence>MNTNYEVKVFKSANNQSTMDVQSLLTGKKMYNEKETCTDEGYHQSEYSYSGRMIFTICEHGKTSAKAFVPKKRMKPLLHSIINHTFHKLYGVNEGMKGADRWENFGHKNGTGRKISILFNKYFNNKKNKDVYQYIVQIEEGPVNENNSFVHGQTKRVKKMFSLEEMTEMAHEVYDFIHHEELKGMLNDRPLFTVMTNKSQTKNNAQAL</sequence>
<organism evidence="1">
    <name type="scientific">Alkalihalophilus sp. As8PL</name>
    <dbReference type="NCBI Taxonomy" id="3237103"/>
    <lineage>
        <taxon>Bacteria</taxon>
        <taxon>Bacillati</taxon>
        <taxon>Bacillota</taxon>
        <taxon>Bacilli</taxon>
        <taxon>Bacillales</taxon>
        <taxon>Bacillaceae</taxon>
        <taxon>Alkalihalophilus</taxon>
    </lineage>
</organism>
<gene>
    <name evidence="1" type="ORF">AB3N04_00870</name>
</gene>
<dbReference type="EMBL" id="CP162550">
    <property type="protein sequence ID" value="XDI35062.1"/>
    <property type="molecule type" value="Genomic_DNA"/>
</dbReference>
<reference evidence="1" key="1">
    <citation type="submission" date="2024-07" db="EMBL/GenBank/DDBJ databases">
        <title>Identification and characteristics of an arsenic-resistant bacterial isolate, which belongs to a novel species.</title>
        <authorList>
            <person name="Juszczyk A."/>
            <person name="Kowalczyk A."/>
            <person name="Was K."/>
            <person name="Kosowicz W."/>
            <person name="Budzyn A."/>
            <person name="Latowski D."/>
        </authorList>
    </citation>
    <scope>NUCLEOTIDE SEQUENCE</scope>
    <source>
        <strain evidence="1">As8PL</strain>
        <plasmid evidence="1">unnamed</plasmid>
    </source>
</reference>
<geneLocation type="plasmid" evidence="1">
    <name>unnamed</name>
</geneLocation>
<dbReference type="AlphaFoldDB" id="A0AB39BMK6"/>
<evidence type="ECO:0000313" key="1">
    <source>
        <dbReference type="EMBL" id="XDI35062.1"/>
    </source>
</evidence>
<keyword evidence="1" id="KW-0614">Plasmid</keyword>
<accession>A0AB39BMK6</accession>
<name>A0AB39BMK6_9BACI</name>
<proteinExistence type="predicted"/>